<accession>A0AAF0P810</accession>
<organism evidence="1 2">
    <name type="scientific">Natrinema thermotolerans</name>
    <dbReference type="NCBI Taxonomy" id="121872"/>
    <lineage>
        <taxon>Archaea</taxon>
        <taxon>Methanobacteriati</taxon>
        <taxon>Methanobacteriota</taxon>
        <taxon>Stenosarchaea group</taxon>
        <taxon>Halobacteria</taxon>
        <taxon>Halobacteriales</taxon>
        <taxon>Natrialbaceae</taxon>
        <taxon>Natrinema</taxon>
    </lineage>
</organism>
<dbReference type="Proteomes" id="UP001224926">
    <property type="component" value="Chromosome"/>
</dbReference>
<evidence type="ECO:0000313" key="2">
    <source>
        <dbReference type="Proteomes" id="UP001224926"/>
    </source>
</evidence>
<keyword evidence="2" id="KW-1185">Reference proteome</keyword>
<dbReference type="Pfam" id="PF24373">
    <property type="entry name" value="DUF7529"/>
    <property type="match status" value="1"/>
</dbReference>
<dbReference type="GeneID" id="84215268"/>
<dbReference type="AlphaFoldDB" id="A0AAF0P810"/>
<gene>
    <name evidence="1" type="ORF">NP511_14965</name>
</gene>
<dbReference type="InterPro" id="IPR055951">
    <property type="entry name" value="DUF7529"/>
</dbReference>
<dbReference type="RefSeq" id="WP_049966123.1">
    <property type="nucleotide sequence ID" value="NZ_CP101873.1"/>
</dbReference>
<sequence length="164" mass="18392">MSDNPASDTSNNVQAQSGWQSVIEEMAAIADEYRDRGWTALELHPGDAVLVDSEKRTGLDVLLPGPEYENLESLTENCSFVDVDVFRAADSSMFYLLIVEKDPESETVVFVPAYYDPGSGQPKLDTIRSDSEFRLFCRRLSDDYIEFVHGDVQPFLPEALQSDE</sequence>
<proteinExistence type="predicted"/>
<reference evidence="1 2" key="1">
    <citation type="submission" date="2022-07" db="EMBL/GenBank/DDBJ databases">
        <title>Two temperate virus in Haloterrigena jeotgali A29.</title>
        <authorList>
            <person name="Deng X."/>
        </authorList>
    </citation>
    <scope>NUCLEOTIDE SEQUENCE [LARGE SCALE GENOMIC DNA]</scope>
    <source>
        <strain evidence="1 2">A29</strain>
    </source>
</reference>
<dbReference type="GeneID" id="39862937"/>
<name>A0AAF0P810_9EURY</name>
<dbReference type="EMBL" id="CP101873">
    <property type="protein sequence ID" value="WMT06682.1"/>
    <property type="molecule type" value="Genomic_DNA"/>
</dbReference>
<evidence type="ECO:0000313" key="1">
    <source>
        <dbReference type="EMBL" id="WMT06682.1"/>
    </source>
</evidence>
<protein>
    <submittedName>
        <fullName evidence="1">Uncharacterized protein</fullName>
    </submittedName>
</protein>